<keyword evidence="4" id="KW-0479">Metal-binding</keyword>
<evidence type="ECO:0000256" key="11">
    <source>
        <dbReference type="SAM" id="MobiDB-lite"/>
    </source>
</evidence>
<evidence type="ECO:0000256" key="2">
    <source>
        <dbReference type="ARBA" id="ARBA00008874"/>
    </source>
</evidence>
<dbReference type="PROSITE" id="PS00107">
    <property type="entry name" value="PROTEIN_KINASE_ATP"/>
    <property type="match status" value="1"/>
</dbReference>
<dbReference type="OrthoDB" id="248923at2759"/>
<protein>
    <recommendedName>
        <fullName evidence="12">Protein kinase domain-containing protein</fullName>
    </recommendedName>
</protein>
<dbReference type="Pfam" id="PF00069">
    <property type="entry name" value="Pkinase"/>
    <property type="match status" value="1"/>
</dbReference>
<dbReference type="GO" id="GO:0005524">
    <property type="term" value="F:ATP binding"/>
    <property type="evidence" value="ECO:0007669"/>
    <property type="project" value="UniProtKB-UniRule"/>
</dbReference>
<dbReference type="Proteomes" id="UP000240830">
    <property type="component" value="Unassembled WGS sequence"/>
</dbReference>
<dbReference type="GO" id="GO:0046872">
    <property type="term" value="F:metal ion binding"/>
    <property type="evidence" value="ECO:0007669"/>
    <property type="project" value="UniProtKB-KW"/>
</dbReference>
<dbReference type="PANTHER" id="PTHR45832:SF22">
    <property type="entry name" value="SERINE_THREONINE-PROTEIN KINASE SAMKA-RELATED"/>
    <property type="match status" value="1"/>
</dbReference>
<dbReference type="EMBL" id="MTSL01000061">
    <property type="protein sequence ID" value="PJF19489.1"/>
    <property type="molecule type" value="Genomic_DNA"/>
</dbReference>
<evidence type="ECO:0000256" key="4">
    <source>
        <dbReference type="ARBA" id="ARBA00022723"/>
    </source>
</evidence>
<dbReference type="InterPro" id="IPR000719">
    <property type="entry name" value="Prot_kinase_dom"/>
</dbReference>
<evidence type="ECO:0000256" key="7">
    <source>
        <dbReference type="ARBA" id="ARBA00022842"/>
    </source>
</evidence>
<feature type="binding site" evidence="10">
    <location>
        <position position="432"/>
    </location>
    <ligand>
        <name>ATP</name>
        <dbReference type="ChEBI" id="CHEBI:30616"/>
    </ligand>
</feature>
<evidence type="ECO:0000256" key="10">
    <source>
        <dbReference type="PROSITE-ProRule" id="PRU10141"/>
    </source>
</evidence>
<comment type="caution">
    <text evidence="14">The sequence shown here is derived from an EMBL/GenBank/DDBJ whole genome shotgun (WGS) entry which is preliminary data.</text>
</comment>
<dbReference type="PANTHER" id="PTHR45832">
    <property type="entry name" value="SERINE/THREONINE-PROTEIN KINASE SAMKA-RELATED-RELATED"/>
    <property type="match status" value="1"/>
</dbReference>
<evidence type="ECO:0000313" key="13">
    <source>
        <dbReference type="EMBL" id="PJF19489.1"/>
    </source>
</evidence>
<comment type="catalytic activity">
    <reaction evidence="9">
        <text>L-seryl-[protein] + ATP = O-phospho-L-seryl-[protein] + ADP + H(+)</text>
        <dbReference type="Rhea" id="RHEA:17989"/>
        <dbReference type="Rhea" id="RHEA-COMP:9863"/>
        <dbReference type="Rhea" id="RHEA-COMP:11604"/>
        <dbReference type="ChEBI" id="CHEBI:15378"/>
        <dbReference type="ChEBI" id="CHEBI:29999"/>
        <dbReference type="ChEBI" id="CHEBI:30616"/>
        <dbReference type="ChEBI" id="CHEBI:83421"/>
        <dbReference type="ChEBI" id="CHEBI:456216"/>
        <dbReference type="EC" id="2.7.11.1"/>
    </reaction>
</comment>
<dbReference type="InterPro" id="IPR051931">
    <property type="entry name" value="PAK3-like"/>
</dbReference>
<dbReference type="Gene3D" id="1.10.510.10">
    <property type="entry name" value="Transferase(Phosphotransferase) domain 1"/>
    <property type="match status" value="1"/>
</dbReference>
<evidence type="ECO:0000256" key="8">
    <source>
        <dbReference type="ARBA" id="ARBA00047899"/>
    </source>
</evidence>
<dbReference type="CDD" id="cd06614">
    <property type="entry name" value="STKc_PAK"/>
    <property type="match status" value="1"/>
</dbReference>
<accession>A0A2H9TQD7</accession>
<evidence type="ECO:0000256" key="5">
    <source>
        <dbReference type="ARBA" id="ARBA00022741"/>
    </source>
</evidence>
<dbReference type="InterPro" id="IPR017441">
    <property type="entry name" value="Protein_kinase_ATP_BS"/>
</dbReference>
<dbReference type="PROSITE" id="PS00108">
    <property type="entry name" value="PROTEIN_KINASE_ST"/>
    <property type="match status" value="1"/>
</dbReference>
<evidence type="ECO:0000256" key="9">
    <source>
        <dbReference type="ARBA" id="ARBA00048679"/>
    </source>
</evidence>
<comment type="similarity">
    <text evidence="2">Belongs to the protein kinase superfamily. STE Ser/Thr protein kinase family. STE20 subfamily.</text>
</comment>
<keyword evidence="7" id="KW-0460">Magnesium</keyword>
<dbReference type="AlphaFoldDB" id="A0A2H9TQD7"/>
<dbReference type="FunFam" id="1.10.510.10:FF:000768">
    <property type="entry name" value="Non-specific serine/threonine protein kinase"/>
    <property type="match status" value="1"/>
</dbReference>
<sequence>MYNPTQLNTKTDYLLQNYFDQSCDLNWYYTQYGAEQECKFSSTDPTPRCYPEFISSIPGQARPTMGKRIFDPTTVAARRLESEKKQAHRIRLKKQLERAHKKLAAASTPSPALVPAIEEAVLHLDVPTPRATSGPNRPNPAQRALTKREERLSVMREEAEERDREIKKKERAQNRQRFLRERTHRKLTATTKKGQPRLGKHIDVLACSVMPGIVRAATIDAVGLVREENDGEEEYDVEDILSAYRYDTAKPAAVHSYDDLVMAINSQKTTVFKPHEPPKAGKLRRFFSKLNLRASGKMADEILKTQGLPDEWKTLLDTSGITAVEVAERPDAILDVLHLYHEINQPVIEEVDTERFTLNPPMTEMTARSSSVGQSLRKTSVELASVMSQLEESCKCADPRLTYSEFKKIGQGASGGVFRAKDLATGQFVALKQINLRQQPRKDMIISELNVLRTVQHDNIVRFIDSFLWEEDLWTVMEYMEGGSLTQIVTAVYMTETQIATILREVLRGLVHLHSSNIIHRDIKSDNVLLTPSGAVKLTDFGFSAVTNAANTRCSMVGTPYWMAPEVVARRPYGVGIDIWSLGIMLIEMVDGEPPYLNENPIRALYLIATNGTPQLQQSEKASGGLKDFLLECLQTDPELRPDAQQLLKHPFLLKATDHACLVSAVEAAKN</sequence>
<feature type="compositionally biased region" description="Basic and acidic residues" evidence="11">
    <location>
        <begin position="146"/>
        <end position="173"/>
    </location>
</feature>
<dbReference type="SMART" id="SM00220">
    <property type="entry name" value="S_TKc"/>
    <property type="match status" value="1"/>
</dbReference>
<dbReference type="GO" id="GO:0004674">
    <property type="term" value="F:protein serine/threonine kinase activity"/>
    <property type="evidence" value="ECO:0007669"/>
    <property type="project" value="UniProtKB-EC"/>
</dbReference>
<evidence type="ECO:0000259" key="12">
    <source>
        <dbReference type="PROSITE" id="PS50011"/>
    </source>
</evidence>
<comment type="cofactor">
    <cofactor evidence="1">
        <name>Mg(2+)</name>
        <dbReference type="ChEBI" id="CHEBI:18420"/>
    </cofactor>
</comment>
<evidence type="ECO:0000313" key="15">
    <source>
        <dbReference type="Proteomes" id="UP000240830"/>
    </source>
</evidence>
<feature type="domain" description="Protein kinase" evidence="12">
    <location>
        <begin position="403"/>
        <end position="653"/>
    </location>
</feature>
<reference evidence="14 15" key="1">
    <citation type="submission" date="2016-10" db="EMBL/GenBank/DDBJ databases">
        <title>The genome of Paramicrosporidium saccamoebae is the missing link in understanding Cryptomycota and Microsporidia evolution.</title>
        <authorList>
            <person name="Quandt C.A."/>
            <person name="Beaudet D."/>
            <person name="Corsaro D."/>
            <person name="Michel R."/>
            <person name="Corradi N."/>
            <person name="James T."/>
        </authorList>
    </citation>
    <scope>NUCLEOTIDE SEQUENCE [LARGE SCALE GENOMIC DNA]</scope>
    <source>
        <strain evidence="14 15">KSL3</strain>
    </source>
</reference>
<comment type="catalytic activity">
    <reaction evidence="8">
        <text>L-threonyl-[protein] + ATP = O-phospho-L-threonyl-[protein] + ADP + H(+)</text>
        <dbReference type="Rhea" id="RHEA:46608"/>
        <dbReference type="Rhea" id="RHEA-COMP:11060"/>
        <dbReference type="Rhea" id="RHEA-COMP:11605"/>
        <dbReference type="ChEBI" id="CHEBI:15378"/>
        <dbReference type="ChEBI" id="CHEBI:30013"/>
        <dbReference type="ChEBI" id="CHEBI:30616"/>
        <dbReference type="ChEBI" id="CHEBI:61977"/>
        <dbReference type="ChEBI" id="CHEBI:456216"/>
        <dbReference type="EC" id="2.7.11.1"/>
    </reaction>
</comment>
<dbReference type="STRING" id="1246581.A0A2H9TQD7"/>
<evidence type="ECO:0000256" key="1">
    <source>
        <dbReference type="ARBA" id="ARBA00001946"/>
    </source>
</evidence>
<keyword evidence="6 10" id="KW-0067">ATP-binding</keyword>
<dbReference type="InterPro" id="IPR036936">
    <property type="entry name" value="CRIB_dom_sf"/>
</dbReference>
<organism evidence="14 15">
    <name type="scientific">Paramicrosporidium saccamoebae</name>
    <dbReference type="NCBI Taxonomy" id="1246581"/>
    <lineage>
        <taxon>Eukaryota</taxon>
        <taxon>Fungi</taxon>
        <taxon>Fungi incertae sedis</taxon>
        <taxon>Cryptomycota</taxon>
        <taxon>Cryptomycota incertae sedis</taxon>
        <taxon>Paramicrosporidium</taxon>
    </lineage>
</organism>
<keyword evidence="5 10" id="KW-0547">Nucleotide-binding</keyword>
<keyword evidence="3" id="KW-0808">Transferase</keyword>
<name>A0A2H9TQD7_9FUNG</name>
<dbReference type="InterPro" id="IPR000095">
    <property type="entry name" value="CRIB_dom"/>
</dbReference>
<evidence type="ECO:0000313" key="14">
    <source>
        <dbReference type="EMBL" id="PJF19971.1"/>
    </source>
</evidence>
<dbReference type="Gene3D" id="3.30.200.20">
    <property type="entry name" value="Phosphorylase Kinase, domain 1"/>
    <property type="match status" value="1"/>
</dbReference>
<dbReference type="Gene3D" id="3.90.810.10">
    <property type="entry name" value="CRIB domain"/>
    <property type="match status" value="1"/>
</dbReference>
<keyword evidence="15" id="KW-1185">Reference proteome</keyword>
<dbReference type="EMBL" id="MTSL01000020">
    <property type="protein sequence ID" value="PJF19971.1"/>
    <property type="molecule type" value="Genomic_DNA"/>
</dbReference>
<dbReference type="Pfam" id="PF00786">
    <property type="entry name" value="PBD"/>
    <property type="match status" value="1"/>
</dbReference>
<dbReference type="SUPFAM" id="SSF56112">
    <property type="entry name" value="Protein kinase-like (PK-like)"/>
    <property type="match status" value="1"/>
</dbReference>
<dbReference type="PROSITE" id="PS50011">
    <property type="entry name" value="PROTEIN_KINASE_DOM"/>
    <property type="match status" value="1"/>
</dbReference>
<evidence type="ECO:0000256" key="3">
    <source>
        <dbReference type="ARBA" id="ARBA00022679"/>
    </source>
</evidence>
<feature type="region of interest" description="Disordered" evidence="11">
    <location>
        <begin position="127"/>
        <end position="173"/>
    </location>
</feature>
<dbReference type="InterPro" id="IPR008271">
    <property type="entry name" value="Ser/Thr_kinase_AS"/>
</dbReference>
<gene>
    <name evidence="14" type="ORF">PSACC_00213</name>
    <name evidence="13" type="ORF">PSACC_00697</name>
</gene>
<evidence type="ECO:0000256" key="6">
    <source>
        <dbReference type="ARBA" id="ARBA00022840"/>
    </source>
</evidence>
<proteinExistence type="inferred from homology"/>
<dbReference type="InterPro" id="IPR011009">
    <property type="entry name" value="Kinase-like_dom_sf"/>
</dbReference>